<feature type="signal peptide" evidence="1">
    <location>
        <begin position="1"/>
        <end position="23"/>
    </location>
</feature>
<sequence length="220" mass="23998">MKTSLGNTLGIGLLVFSSSLAYATDIELLAEAKQCTAIDERLERLACFDELFDTPVPMAESSSFSGVPVSWTRAMNSEALRTKNTHTAQVNTKGEGKGSNAWLTLPAINQPKSGSELEYPTLQMSCIDNISRVEVILPNELEDGRVTISVVGSAVQHWRSDETGLVFSSGRGLPAIEMMRAMARLDKLVLRSNSAELDGLEFESQQLNQSLSALKQRCGW</sequence>
<comment type="caution">
    <text evidence="2">The sequence shown here is derived from an EMBL/GenBank/DDBJ whole genome shotgun (WGS) entry which is preliminary data.</text>
</comment>
<evidence type="ECO:0000313" key="3">
    <source>
        <dbReference type="Proteomes" id="UP001155586"/>
    </source>
</evidence>
<dbReference type="Pfam" id="PF11319">
    <property type="entry name" value="VasI"/>
    <property type="match status" value="1"/>
</dbReference>
<dbReference type="RefSeq" id="WP_265687329.1">
    <property type="nucleotide sequence ID" value="NZ_JAKRRX010000037.1"/>
</dbReference>
<evidence type="ECO:0000256" key="1">
    <source>
        <dbReference type="SAM" id="SignalP"/>
    </source>
</evidence>
<evidence type="ECO:0000313" key="2">
    <source>
        <dbReference type="EMBL" id="MCW8333863.1"/>
    </source>
</evidence>
<protein>
    <submittedName>
        <fullName evidence="2">Type VI secretion system-associated protein TagO</fullName>
    </submittedName>
</protein>
<name>A0A9X3CDN8_9VIBR</name>
<proteinExistence type="predicted"/>
<feature type="chain" id="PRO_5040838558" evidence="1">
    <location>
        <begin position="24"/>
        <end position="220"/>
    </location>
</feature>
<dbReference type="InterPro" id="IPR017738">
    <property type="entry name" value="T6SS-assoc_VCA0118"/>
</dbReference>
<dbReference type="Proteomes" id="UP001155586">
    <property type="component" value="Unassembled WGS sequence"/>
</dbReference>
<keyword evidence="1" id="KW-0732">Signal</keyword>
<gene>
    <name evidence="2" type="primary">tagO</name>
    <name evidence="2" type="ORF">MD483_08505</name>
</gene>
<dbReference type="AlphaFoldDB" id="A0A9X3CDN8"/>
<dbReference type="NCBIfam" id="TIGR03360">
    <property type="entry name" value="VI_minor_1"/>
    <property type="match status" value="1"/>
</dbReference>
<dbReference type="EMBL" id="JAKRRX010000037">
    <property type="protein sequence ID" value="MCW8333863.1"/>
    <property type="molecule type" value="Genomic_DNA"/>
</dbReference>
<organism evidence="2 3">
    <name type="scientific">Vibrio paucivorans</name>
    <dbReference type="NCBI Taxonomy" id="2829489"/>
    <lineage>
        <taxon>Bacteria</taxon>
        <taxon>Pseudomonadati</taxon>
        <taxon>Pseudomonadota</taxon>
        <taxon>Gammaproteobacteria</taxon>
        <taxon>Vibrionales</taxon>
        <taxon>Vibrionaceae</taxon>
        <taxon>Vibrio</taxon>
    </lineage>
</organism>
<keyword evidence="3" id="KW-1185">Reference proteome</keyword>
<accession>A0A9X3CDN8</accession>
<reference evidence="2" key="1">
    <citation type="submission" date="2022-02" db="EMBL/GenBank/DDBJ databases">
        <title>Vibrio sp. nov., a new bacterium isolated from Bohai sea, China.</title>
        <authorList>
            <person name="Yuan Y."/>
        </authorList>
    </citation>
    <scope>NUCLEOTIDE SEQUENCE</scope>
    <source>
        <strain evidence="2">DBSS07</strain>
    </source>
</reference>